<reference evidence="4 5" key="1">
    <citation type="submission" date="2013-03" db="EMBL/GenBank/DDBJ databases">
        <title>The Genome Sequence of Cladophialophora psammophila CBS 110553.</title>
        <authorList>
            <consortium name="The Broad Institute Genomics Platform"/>
            <person name="Cuomo C."/>
            <person name="de Hoog S."/>
            <person name="Gorbushina A."/>
            <person name="Walker B."/>
            <person name="Young S.K."/>
            <person name="Zeng Q."/>
            <person name="Gargeya S."/>
            <person name="Fitzgerald M."/>
            <person name="Haas B."/>
            <person name="Abouelleil A."/>
            <person name="Allen A.W."/>
            <person name="Alvarado L."/>
            <person name="Arachchi H.M."/>
            <person name="Berlin A.M."/>
            <person name="Chapman S.B."/>
            <person name="Gainer-Dewar J."/>
            <person name="Goldberg J."/>
            <person name="Griggs A."/>
            <person name="Gujja S."/>
            <person name="Hansen M."/>
            <person name="Howarth C."/>
            <person name="Imamovic A."/>
            <person name="Ireland A."/>
            <person name="Larimer J."/>
            <person name="McCowan C."/>
            <person name="Murphy C."/>
            <person name="Pearson M."/>
            <person name="Poon T.W."/>
            <person name="Priest M."/>
            <person name="Roberts A."/>
            <person name="Saif S."/>
            <person name="Shea T."/>
            <person name="Sisk P."/>
            <person name="Sykes S."/>
            <person name="Wortman J."/>
            <person name="Nusbaum C."/>
            <person name="Birren B."/>
        </authorList>
    </citation>
    <scope>NUCLEOTIDE SEQUENCE [LARGE SCALE GENOMIC DNA]</scope>
    <source>
        <strain evidence="4 5">CBS 110553</strain>
    </source>
</reference>
<dbReference type="HOGENOM" id="CLU_000503_0_0_1"/>
<keyword evidence="5" id="KW-1185">Reference proteome</keyword>
<protein>
    <recommendedName>
        <fullName evidence="3">LAA1-like C-terminal TPR repeats domain-containing protein</fullName>
    </recommendedName>
</protein>
<dbReference type="Gene3D" id="1.25.10.10">
    <property type="entry name" value="Leucine-rich Repeat Variant"/>
    <property type="match status" value="3"/>
</dbReference>
<sequence length="2030" mass="221325">MATSSPAPAPQSAPAANGTSTLELDVSKLHVLPTEQQDLYLLTFVSDFQRYVEQLSAESLPSYQASIKKEVIKIVGLGAPVPSRVIRNGLGRILADAFGRGSRSLLYETINDLLAILNAGKTDKELDSKHAAVVCLGALFRAAGDSAISLSGLTVATILKLLKSSHAGVRGCVFRALGGLIIGIKRSLDEHVARDIWKQARHAATSEKSTFVQRCACSCLRSLASETGYFNNSNDFDNLKTTVWKAFDSSTPSVRHAAAAAMAAALNQAYSANGHAEVPVLRKPKKSKKAGDDLDEEVEAERPDSPSPGQVKASMRLTFSLYEVLRVLSQQYCRASTTNRSRAGIATCYKYLLHLLPRKSLEESYASIAVHTYTELLNHPTISFNRYRLLLTRKLVQWILADVTVLLTENAQVHAARYLINDVIKNYPQVLPERREPSKRILAGALTTLTDLLLRLGPAASVFQDSCREALFQVIQHPSHTVQSHAAQCFRAFILACPSQLMRTIEHAMSQLQKEFQPSEAKQPHRKSIGFAAAIAVAVSCAGQRPLYGSVQTYSAIFTFATDLLKSSAAAELRLSAIQVQVAWTLIGGLMSLGPSFVKVHLNQLMLLWRNALPPPLTHENAVKRGHLELSFLSHVRECALSALLMFLSSCSGLVTTDGSKRISTMLHNTILFLDSLPPAREAEDVSHRLLPALQLQDFAILLRRRVLQCFISLVSLKHLEQSDVVSHSDLIGLTMRTFTDPERPVLKSLEASLANTASNFEGLWATEDNWSFGVSNLADSFDTYLPFENHIEPSTDMYTEQEVSIPDILVRCPALPAIEHDPALLSRPDNRLDEAEISSPATSCVNLAIKLFAISLPLQSPRIQESTVEQLITAVSQPLQREPGRKAAMQINTALAFLCAFAIANNETPYNSGKMHVGAVGQVITELLDRYLCNSDSILRHIAGRAIGRICNLAGTQFTNREVKVLIDTIVANRDPSARAGCALALGYIHSEVGAMAASLHIKSIVGVLLSLCSDSHTTVHYWALKGLLLVAESAGLAFSTYATSTLGLLAQLYSSDTHNEEAASLVTSNLELELFTPLALAQCVDSIINVLGPDLQDVSKARNLILVLIGYLQKEPSARLRSSSYQCLRHLCMYAPAHLQFAKYVLDLQANLSSDEDLLQSVAMKGLGELMKRNSSEVARVATSKLSDDLWARLDDNPENKPLQGMLQNWMQQTILVDTAAWIEKCQSILSRTRTKASAPPRVTTAKTAMPDLADEEVAGFAAAAAAAQGEAHDAAPEGQEFLRWQTRDFAMRLLSESMDIIQAAMSPDRVIPAEEVLQSKVADVVRVAFSASTANVVELRIWGLRIIDQILKLFGKTPDPDFLEASLLEQYQAQISSALTPAFAADSSPELAAEAIGVCATFVATGIVTNAERMGRIFKVLAVGVENLTQPTPEAAIGDLKNLSPNAQAMLKMGILSGWAQLQLASSEQPFLEEILQPFIPKLAPLWLTSLQEFASLRFEPEISDTLGGEIAGGNLDERYASFNREVRLKFYQKNWLSIVDAIAVLVEKDSESVFDALDNKRLSTVDGAADEGVAPGKDMSFREEPVAFFFILFGLAFEALVTQAREDPSQALSILQALRKILTPEVCGNAIYEEAVFNETTDTLDRLALTSTRETQSVLVEIARNLSLDHVAAKNQDRDEKLSDDIEQLFELTRIIILVLTGLIPTLEDPPGPAFRRLGEDGIALVRLCFQALVDVASIFPAIIRADLHACIIHTYCTLLATGICQDEVLPQVMPIFKAFLQDVVQSGSGEVTSRLVRGCLYRMLLILAVAQRRENEHAITCAKNTLLSMTILLTTASSVIPANDELIMKSLSELLDCLQDVGLAKIAAGCMRSLLVTNPKTPCDEAVGRILWARLVPYVSDPEAEDPENVKTALTQALAAAVVSIKAVGRFAAMSILVPLLLLRAKQIPRGSSLDAMRKESAARLLELVATDQIAFKVTVGLLGEEQRSDLESLLRAAGVGKKQEATSAESVQARPAIELRMDFG</sequence>
<dbReference type="GO" id="GO:0006897">
    <property type="term" value="P:endocytosis"/>
    <property type="evidence" value="ECO:0007669"/>
    <property type="project" value="TreeGrafter"/>
</dbReference>
<dbReference type="GO" id="GO:0008104">
    <property type="term" value="P:intracellular protein localization"/>
    <property type="evidence" value="ECO:0007669"/>
    <property type="project" value="TreeGrafter"/>
</dbReference>
<accession>W9XNQ3</accession>
<feature type="domain" description="LAA1-like C-terminal TPR repeats" evidence="3">
    <location>
        <begin position="1848"/>
        <end position="2012"/>
    </location>
</feature>
<dbReference type="InterPro" id="IPR016024">
    <property type="entry name" value="ARM-type_fold"/>
</dbReference>
<comment type="caution">
    <text evidence="4">The sequence shown here is derived from an EMBL/GenBank/DDBJ whole genome shotgun (WGS) entry which is preliminary data.</text>
</comment>
<gene>
    <name evidence="4" type="ORF">A1O5_04476</name>
</gene>
<proteinExistence type="inferred from homology"/>
<dbReference type="Pfam" id="PF25808">
    <property type="entry name" value="TPR_LAA1_C"/>
    <property type="match status" value="1"/>
</dbReference>
<dbReference type="PANTHER" id="PTHR21663:SF0">
    <property type="entry name" value="HEAT REPEAT-CONTAINING PROTEIN 5B"/>
    <property type="match status" value="1"/>
</dbReference>
<dbReference type="SUPFAM" id="SSF48371">
    <property type="entry name" value="ARM repeat"/>
    <property type="match status" value="2"/>
</dbReference>
<dbReference type="GeneID" id="19189199"/>
<evidence type="ECO:0000256" key="2">
    <source>
        <dbReference type="SAM" id="MobiDB-lite"/>
    </source>
</evidence>
<dbReference type="eggNOG" id="KOG1822">
    <property type="taxonomic scope" value="Eukaryota"/>
</dbReference>
<name>W9XNQ3_9EURO</name>
<dbReference type="InterPro" id="IPR046837">
    <property type="entry name" value="Laa1/Sip1/HEATR5-like_HEAT"/>
</dbReference>
<comment type="similarity">
    <text evidence="1">Belongs to the HEATR5 family.</text>
</comment>
<dbReference type="STRING" id="1182543.W9XNQ3"/>
<dbReference type="PANTHER" id="PTHR21663">
    <property type="entry name" value="HYPOTHETICAL HEAT DOMAIN-CONTAINING"/>
    <property type="match status" value="1"/>
</dbReference>
<dbReference type="InterPro" id="IPR057981">
    <property type="entry name" value="TPR_LAA1-like_C"/>
</dbReference>
<dbReference type="GO" id="GO:0030139">
    <property type="term" value="C:endocytic vesicle"/>
    <property type="evidence" value="ECO:0007669"/>
    <property type="project" value="TreeGrafter"/>
</dbReference>
<dbReference type="Proteomes" id="UP000019471">
    <property type="component" value="Unassembled WGS sequence"/>
</dbReference>
<dbReference type="Pfam" id="PF25468">
    <property type="entry name" value="HEAT_HEATR5A"/>
    <property type="match status" value="1"/>
</dbReference>
<dbReference type="GO" id="GO:0005829">
    <property type="term" value="C:cytosol"/>
    <property type="evidence" value="ECO:0007669"/>
    <property type="project" value="GOC"/>
</dbReference>
<evidence type="ECO:0000313" key="4">
    <source>
        <dbReference type="EMBL" id="EXJ71974.1"/>
    </source>
</evidence>
<dbReference type="GO" id="GO:0016020">
    <property type="term" value="C:membrane"/>
    <property type="evidence" value="ECO:0007669"/>
    <property type="project" value="TreeGrafter"/>
</dbReference>
<dbReference type="InterPro" id="IPR011989">
    <property type="entry name" value="ARM-like"/>
</dbReference>
<dbReference type="RefSeq" id="XP_007743272.1">
    <property type="nucleotide sequence ID" value="XM_007745082.1"/>
</dbReference>
<evidence type="ECO:0000259" key="3">
    <source>
        <dbReference type="Pfam" id="PF25808"/>
    </source>
</evidence>
<dbReference type="Pfam" id="PF20210">
    <property type="entry name" value="Laa1_Sip1_HTR5"/>
    <property type="match status" value="1"/>
</dbReference>
<organism evidence="4 5">
    <name type="scientific">Cladophialophora psammophila CBS 110553</name>
    <dbReference type="NCBI Taxonomy" id="1182543"/>
    <lineage>
        <taxon>Eukaryota</taxon>
        <taxon>Fungi</taxon>
        <taxon>Dikarya</taxon>
        <taxon>Ascomycota</taxon>
        <taxon>Pezizomycotina</taxon>
        <taxon>Eurotiomycetes</taxon>
        <taxon>Chaetothyriomycetidae</taxon>
        <taxon>Chaetothyriales</taxon>
        <taxon>Herpotrichiellaceae</taxon>
        <taxon>Cladophialophora</taxon>
    </lineage>
</organism>
<dbReference type="OrthoDB" id="192608at2759"/>
<dbReference type="GO" id="GO:0042147">
    <property type="term" value="P:retrograde transport, endosome to Golgi"/>
    <property type="evidence" value="ECO:0007669"/>
    <property type="project" value="TreeGrafter"/>
</dbReference>
<dbReference type="InterPro" id="IPR040108">
    <property type="entry name" value="Laa1/Sip1/HEATR5"/>
</dbReference>
<dbReference type="EMBL" id="AMGX01000006">
    <property type="protein sequence ID" value="EXJ71974.1"/>
    <property type="molecule type" value="Genomic_DNA"/>
</dbReference>
<dbReference type="GO" id="GO:0005794">
    <property type="term" value="C:Golgi apparatus"/>
    <property type="evidence" value="ECO:0007669"/>
    <property type="project" value="TreeGrafter"/>
</dbReference>
<evidence type="ECO:0000256" key="1">
    <source>
        <dbReference type="ARBA" id="ARBA00008304"/>
    </source>
</evidence>
<feature type="region of interest" description="Disordered" evidence="2">
    <location>
        <begin position="277"/>
        <end position="311"/>
    </location>
</feature>
<evidence type="ECO:0000313" key="5">
    <source>
        <dbReference type="Proteomes" id="UP000019471"/>
    </source>
</evidence>